<dbReference type="eggNOG" id="ENOG5033B3B">
    <property type="taxonomic scope" value="Bacteria"/>
</dbReference>
<organism evidence="1 2">
    <name type="scientific">Polymorphum gilvum (strain LMG 25793 / CGMCC 1.9160 / SL003B-26A1)</name>
    <dbReference type="NCBI Taxonomy" id="991905"/>
    <lineage>
        <taxon>Bacteria</taxon>
        <taxon>Pseudomonadati</taxon>
        <taxon>Pseudomonadota</taxon>
        <taxon>Alphaproteobacteria</taxon>
        <taxon>Rhodobacterales</taxon>
        <taxon>Paracoccaceae</taxon>
        <taxon>Polymorphum</taxon>
    </lineage>
</organism>
<dbReference type="EMBL" id="CP002568">
    <property type="protein sequence ID" value="ADZ68602.1"/>
    <property type="molecule type" value="Genomic_DNA"/>
</dbReference>
<gene>
    <name evidence="1" type="ordered locus">SL003B_0164</name>
</gene>
<name>F2IZI0_POLGS</name>
<dbReference type="STRING" id="991905.SL003B_0164"/>
<protein>
    <submittedName>
        <fullName evidence="1">Uncharacterized protein</fullName>
    </submittedName>
</protein>
<dbReference type="HOGENOM" id="CLU_2898854_0_0_5"/>
<accession>F2IZI0</accession>
<proteinExistence type="predicted"/>
<keyword evidence="2" id="KW-1185">Reference proteome</keyword>
<evidence type="ECO:0000313" key="1">
    <source>
        <dbReference type="EMBL" id="ADZ68602.1"/>
    </source>
</evidence>
<sequence length="58" mass="6609">MRGPKPARDLIDFHLRWPEFRPLALALLDRPDTTAVEAETLRWLIALADRVGRDDLAG</sequence>
<dbReference type="KEGG" id="pgv:SL003B_0164"/>
<evidence type="ECO:0000313" key="2">
    <source>
        <dbReference type="Proteomes" id="UP000008130"/>
    </source>
</evidence>
<dbReference type="Proteomes" id="UP000008130">
    <property type="component" value="Chromosome"/>
</dbReference>
<dbReference type="AlphaFoldDB" id="F2IZI0"/>
<reference evidence="1 2" key="1">
    <citation type="journal article" date="2011" name="J. Bacteriol.">
        <title>Complete genome sequence of Polymorphum gilvum SL003B-26A1T, a crude oil-degrading bacterium from oil-polluted saline soil.</title>
        <authorList>
            <person name="Li S.G."/>
            <person name="Tang Y.Q."/>
            <person name="Nie Y."/>
            <person name="Cai M."/>
            <person name="Wu X.L."/>
        </authorList>
    </citation>
    <scope>NUCLEOTIDE SEQUENCE [LARGE SCALE GENOMIC DNA]</scope>
    <source>
        <strain evidence="2">LMG 25793 / CGMCC 1.9160 / SL003B-26A1</strain>
    </source>
</reference>
<dbReference type="RefSeq" id="WP_013650927.1">
    <property type="nucleotide sequence ID" value="NC_015259.1"/>
</dbReference>
<dbReference type="OrthoDB" id="8480178at2"/>